<reference evidence="3 4" key="1">
    <citation type="journal article" date="2017" name="BMC Genomics">
        <title>Genomic analysis of methanogenic archaea reveals a shift towards energy conservation.</title>
        <authorList>
            <person name="Gilmore S.P."/>
            <person name="Henske J.K."/>
            <person name="Sexton J.A."/>
            <person name="Solomon K.V."/>
            <person name="Seppala S."/>
            <person name="Yoo J.I."/>
            <person name="Huyett L.M."/>
            <person name="Pressman A."/>
            <person name="Cogan J.Z."/>
            <person name="Kivenson V."/>
            <person name="Peng X."/>
            <person name="Tan Y."/>
            <person name="Valentine D.L."/>
            <person name="O'Malley M.A."/>
        </authorList>
    </citation>
    <scope>NUCLEOTIDE SEQUENCE [LARGE SCALE GENOMIC DNA]</scope>
    <source>
        <strain evidence="3 4">M.o.H.</strain>
    </source>
</reference>
<protein>
    <recommendedName>
        <fullName evidence="2">Acyltransferase 3 domain-containing protein</fullName>
    </recommendedName>
</protein>
<comment type="caution">
    <text evidence="3">The sequence shown here is derived from an EMBL/GenBank/DDBJ whole genome shotgun (WGS) entry which is preliminary data.</text>
</comment>
<organism evidence="3 4">
    <name type="scientific">Methanobacterium bryantii</name>
    <dbReference type="NCBI Taxonomy" id="2161"/>
    <lineage>
        <taxon>Archaea</taxon>
        <taxon>Methanobacteriati</taxon>
        <taxon>Methanobacteriota</taxon>
        <taxon>Methanomada group</taxon>
        <taxon>Methanobacteria</taxon>
        <taxon>Methanobacteriales</taxon>
        <taxon>Methanobacteriaceae</taxon>
        <taxon>Methanobacterium</taxon>
    </lineage>
</organism>
<dbReference type="PROSITE" id="PS51257">
    <property type="entry name" value="PROKAR_LIPOPROTEIN"/>
    <property type="match status" value="1"/>
</dbReference>
<keyword evidence="1" id="KW-1133">Transmembrane helix</keyword>
<evidence type="ECO:0000259" key="2">
    <source>
        <dbReference type="Pfam" id="PF01757"/>
    </source>
</evidence>
<feature type="transmembrane region" description="Helical" evidence="1">
    <location>
        <begin position="102"/>
        <end position="121"/>
    </location>
</feature>
<feature type="transmembrane region" description="Helical" evidence="1">
    <location>
        <begin position="291"/>
        <end position="310"/>
    </location>
</feature>
<feature type="transmembrane region" description="Helical" evidence="1">
    <location>
        <begin position="133"/>
        <end position="150"/>
    </location>
</feature>
<feature type="domain" description="Acyltransferase 3" evidence="2">
    <location>
        <begin position="9"/>
        <end position="307"/>
    </location>
</feature>
<feature type="transmembrane region" description="Helical" evidence="1">
    <location>
        <begin position="266"/>
        <end position="285"/>
    </location>
</feature>
<dbReference type="AlphaFoldDB" id="A0A2A2HA77"/>
<dbReference type="Proteomes" id="UP000217784">
    <property type="component" value="Unassembled WGS sequence"/>
</dbReference>
<accession>A0A2A2HA77</accession>
<keyword evidence="1" id="KW-0812">Transmembrane</keyword>
<dbReference type="EMBL" id="LMVM01000001">
    <property type="protein sequence ID" value="PAV06309.1"/>
    <property type="molecule type" value="Genomic_DNA"/>
</dbReference>
<keyword evidence="4" id="KW-1185">Reference proteome</keyword>
<feature type="transmembrane region" description="Helical" evidence="1">
    <location>
        <begin position="43"/>
        <end position="63"/>
    </location>
</feature>
<dbReference type="PANTHER" id="PTHR37312">
    <property type="entry name" value="MEMBRANE-BOUND ACYLTRANSFERASE YKRP-RELATED"/>
    <property type="match status" value="1"/>
</dbReference>
<dbReference type="InterPro" id="IPR002656">
    <property type="entry name" value="Acyl_transf_3_dom"/>
</dbReference>
<gene>
    <name evidence="3" type="ORF">ASJ80_15910</name>
</gene>
<dbReference type="PANTHER" id="PTHR37312:SF1">
    <property type="entry name" value="MEMBRANE-BOUND ACYLTRANSFERASE YKRP-RELATED"/>
    <property type="match status" value="1"/>
</dbReference>
<dbReference type="Pfam" id="PF01757">
    <property type="entry name" value="Acyl_transf_3"/>
    <property type="match status" value="1"/>
</dbReference>
<feature type="transmembrane region" description="Helical" evidence="1">
    <location>
        <begin position="156"/>
        <end position="173"/>
    </location>
</feature>
<evidence type="ECO:0000256" key="1">
    <source>
        <dbReference type="SAM" id="Phobius"/>
    </source>
</evidence>
<evidence type="ECO:0000313" key="3">
    <source>
        <dbReference type="EMBL" id="PAV06309.1"/>
    </source>
</evidence>
<feature type="transmembrane region" description="Helical" evidence="1">
    <location>
        <begin position="224"/>
        <end position="245"/>
    </location>
</feature>
<proteinExistence type="predicted"/>
<dbReference type="InterPro" id="IPR052734">
    <property type="entry name" value="Nod_factor_acetyltransferase"/>
</dbReference>
<dbReference type="RefSeq" id="WP_179288729.1">
    <property type="nucleotide sequence ID" value="NZ_LMVM01000001.1"/>
</dbReference>
<feature type="transmembrane region" description="Helical" evidence="1">
    <location>
        <begin position="75"/>
        <end position="96"/>
    </location>
</feature>
<evidence type="ECO:0000313" key="4">
    <source>
        <dbReference type="Proteomes" id="UP000217784"/>
    </source>
</evidence>
<dbReference type="GO" id="GO:0016747">
    <property type="term" value="F:acyltransferase activity, transferring groups other than amino-acyl groups"/>
    <property type="evidence" value="ECO:0007669"/>
    <property type="project" value="InterPro"/>
</dbReference>
<dbReference type="OrthoDB" id="137485at2157"/>
<name>A0A2A2HA77_METBR</name>
<sequence length="362" mass="41619">MSAVIRDLKFDNLRGLAIILVVFGHFIGSCLVANRFVGSGLDLAYTSIYLFHMPLFIFISGYFSKIASDTNVKALKNVFIPYLLFNTLWILSVFLIDGNLSRTMYIIPGYGLWYLLSLFFWRTFLPAADRIKYIFWFSILLALFIGVIDFKSDLLSISRTICFFPVFLFGYYFKDLKEKFTFNKYLSTGAFVALITTATLFFVFKSNKLMMLKTSYVDMHMGNAEGIILRLIVISVGILCCILLFNIMTSKKTFLTKMGRNSLAIYILHLYFVSYLPDIFNYLGYNFLFKSYTFCVVYVGLGATIVLFILSQDIVSRDMNALTDIAVKILIKDESQDNSELIQGNIRKFLARILNLNSIYKR</sequence>
<feature type="transmembrane region" description="Helical" evidence="1">
    <location>
        <begin position="12"/>
        <end position="37"/>
    </location>
</feature>
<keyword evidence="1" id="KW-0472">Membrane</keyword>
<feature type="transmembrane region" description="Helical" evidence="1">
    <location>
        <begin position="185"/>
        <end position="204"/>
    </location>
</feature>